<gene>
    <name evidence="2" type="ORF">FA046_12910</name>
</gene>
<feature type="transmembrane region" description="Helical" evidence="1">
    <location>
        <begin position="6"/>
        <end position="25"/>
    </location>
</feature>
<comment type="caution">
    <text evidence="2">The sequence shown here is derived from an EMBL/GenBank/DDBJ whole genome shotgun (WGS) entry which is preliminary data.</text>
</comment>
<dbReference type="Gene3D" id="3.30.110.170">
    <property type="entry name" value="Protein of unknown function (DUF541), domain 1"/>
    <property type="match status" value="1"/>
</dbReference>
<organism evidence="2 3">
    <name type="scientific">Pedobacter cryophilus</name>
    <dbReference type="NCBI Taxonomy" id="2571271"/>
    <lineage>
        <taxon>Bacteria</taxon>
        <taxon>Pseudomonadati</taxon>
        <taxon>Bacteroidota</taxon>
        <taxon>Sphingobacteriia</taxon>
        <taxon>Sphingobacteriales</taxon>
        <taxon>Sphingobacteriaceae</taxon>
        <taxon>Pedobacter</taxon>
    </lineage>
</organism>
<dbReference type="PIRSF" id="PIRSF029033">
    <property type="entry name" value="UCP029033"/>
    <property type="match status" value="1"/>
</dbReference>
<keyword evidence="1" id="KW-0812">Transmembrane</keyword>
<dbReference type="Gene3D" id="3.30.70.2970">
    <property type="entry name" value="Protein of unknown function (DUF541), domain 2"/>
    <property type="match status" value="1"/>
</dbReference>
<dbReference type="InterPro" id="IPR007497">
    <property type="entry name" value="SIMPL/DUF541"/>
</dbReference>
<evidence type="ECO:0000256" key="1">
    <source>
        <dbReference type="SAM" id="Phobius"/>
    </source>
</evidence>
<dbReference type="Pfam" id="PF04402">
    <property type="entry name" value="SIMPL"/>
    <property type="match status" value="1"/>
</dbReference>
<reference evidence="2 3" key="1">
    <citation type="submission" date="2019-04" db="EMBL/GenBank/DDBJ databases">
        <title>Pedobacter sp. AR-3-17 sp. nov., isolated from Arctic soil.</title>
        <authorList>
            <person name="Dahal R.H."/>
            <person name="Kim D.-U."/>
        </authorList>
    </citation>
    <scope>NUCLEOTIDE SEQUENCE [LARGE SCALE GENOMIC DNA]</scope>
    <source>
        <strain evidence="2 3">AR-3-17</strain>
    </source>
</reference>
<evidence type="ECO:0000313" key="3">
    <source>
        <dbReference type="Proteomes" id="UP000308181"/>
    </source>
</evidence>
<dbReference type="EMBL" id="SWBP01000004">
    <property type="protein sequence ID" value="TKB96964.1"/>
    <property type="molecule type" value="Genomic_DNA"/>
</dbReference>
<dbReference type="OrthoDB" id="9785289at2"/>
<dbReference type="AlphaFoldDB" id="A0A4U1BX78"/>
<accession>A0A4U1BX78</accession>
<sequence length="240" mass="26398">MQNNRFILPALIMGICLIIVSLFLASGLRNIKSEKSINITGSAKQLIVSDLGILKGNFNISAATAQDAYRELERQRPLVIAFLKSKGFKAADIDLKTISVYPQYNFGPNGQQLGVRDYVINQMLEVSAKDVNLIKEVSISIASLFEQGLNFNVNPPEYYYTKLSDVKIRIQAEAAKDAMIRGEKVAEATNSTLGKLTSARMGVLQITPENSNQTSDYGINDVSSIRKEITAVVSANFEIE</sequence>
<keyword evidence="1" id="KW-1133">Transmembrane helix</keyword>
<dbReference type="InterPro" id="IPR052022">
    <property type="entry name" value="26kDa_periplasmic_antigen"/>
</dbReference>
<name>A0A4U1BX78_9SPHI</name>
<protein>
    <submittedName>
        <fullName evidence="2">SIMPL domain-containing protein</fullName>
    </submittedName>
</protein>
<dbReference type="InterPro" id="IPR016907">
    <property type="entry name" value="UCP029033"/>
</dbReference>
<keyword evidence="1" id="KW-0472">Membrane</keyword>
<dbReference type="PANTHER" id="PTHR34387:SF2">
    <property type="entry name" value="SLR1258 PROTEIN"/>
    <property type="match status" value="1"/>
</dbReference>
<evidence type="ECO:0000313" key="2">
    <source>
        <dbReference type="EMBL" id="TKB96964.1"/>
    </source>
</evidence>
<dbReference type="GO" id="GO:0006974">
    <property type="term" value="P:DNA damage response"/>
    <property type="evidence" value="ECO:0007669"/>
    <property type="project" value="TreeGrafter"/>
</dbReference>
<dbReference type="Proteomes" id="UP000308181">
    <property type="component" value="Unassembled WGS sequence"/>
</dbReference>
<keyword evidence="3" id="KW-1185">Reference proteome</keyword>
<dbReference type="PANTHER" id="PTHR34387">
    <property type="entry name" value="SLR1258 PROTEIN"/>
    <property type="match status" value="1"/>
</dbReference>
<dbReference type="RefSeq" id="WP_136826929.1">
    <property type="nucleotide sequence ID" value="NZ_SWBP01000004.1"/>
</dbReference>
<proteinExistence type="predicted"/>